<keyword evidence="3 7" id="KW-0813">Transport</keyword>
<dbReference type="PANTHER" id="PTHR11058:SF9">
    <property type="entry name" value="NADH-UBIQUINONE OXIDOREDUCTASE CHAIN 3"/>
    <property type="match status" value="1"/>
</dbReference>
<keyword evidence="4 7" id="KW-0812">Transmembrane</keyword>
<dbReference type="InterPro" id="IPR000440">
    <property type="entry name" value="NADH_UbQ/plastoQ_OxRdtase_su3"/>
</dbReference>
<evidence type="ECO:0000256" key="3">
    <source>
        <dbReference type="ARBA" id="ARBA00022448"/>
    </source>
</evidence>
<dbReference type="Gene3D" id="1.20.58.1610">
    <property type="entry name" value="NADH:ubiquinone/plastoquinone oxidoreductase, chain 3"/>
    <property type="match status" value="1"/>
</dbReference>
<evidence type="ECO:0000256" key="7">
    <source>
        <dbReference type="HAMAP-Rule" id="MF_01394"/>
    </source>
</evidence>
<dbReference type="GO" id="GO:0008137">
    <property type="term" value="F:NADH dehydrogenase (ubiquinone) activity"/>
    <property type="evidence" value="ECO:0007669"/>
    <property type="project" value="InterPro"/>
</dbReference>
<evidence type="ECO:0000256" key="1">
    <source>
        <dbReference type="ARBA" id="ARBA00004141"/>
    </source>
</evidence>
<evidence type="ECO:0000256" key="6">
    <source>
        <dbReference type="ARBA" id="ARBA00023136"/>
    </source>
</evidence>
<dbReference type="GO" id="GO:0050136">
    <property type="term" value="F:NADH dehydrogenase (quinone) (non-electrogenic) activity"/>
    <property type="evidence" value="ECO:0007669"/>
    <property type="project" value="UniProtKB-UniRule"/>
</dbReference>
<dbReference type="InterPro" id="IPR023043">
    <property type="entry name" value="NAD(P)H_OxRDtase_bac/plastid"/>
</dbReference>
<dbReference type="InterPro" id="IPR038430">
    <property type="entry name" value="NDAH_ubi_oxred_su3_sf"/>
</dbReference>
<dbReference type="NCBIfam" id="NF005839">
    <property type="entry name" value="PRK07756.1"/>
    <property type="match status" value="1"/>
</dbReference>
<comment type="similarity">
    <text evidence="2 7 8">Belongs to the complex I subunit 3 family.</text>
</comment>
<comment type="subcellular location">
    <subcellularLocation>
        <location evidence="7 8">Cell membrane</location>
        <topology evidence="7 8">Multi-pass membrane protein</topology>
    </subcellularLocation>
    <subcellularLocation>
        <location evidence="1">Membrane</location>
        <topology evidence="1">Multi-pass membrane protein</topology>
    </subcellularLocation>
</comment>
<dbReference type="EMBL" id="JACXIY010000009">
    <property type="protein sequence ID" value="MBD2868354.1"/>
    <property type="molecule type" value="Genomic_DNA"/>
</dbReference>
<dbReference type="Proteomes" id="UP000632125">
    <property type="component" value="Unassembled WGS sequence"/>
</dbReference>
<keyword evidence="7" id="KW-1278">Translocase</keyword>
<evidence type="ECO:0000313" key="10">
    <source>
        <dbReference type="Proteomes" id="UP000632125"/>
    </source>
</evidence>
<dbReference type="EC" id="7.1.1.-" evidence="7"/>
<reference evidence="9" key="1">
    <citation type="submission" date="2020-09" db="EMBL/GenBank/DDBJ databases">
        <title>A novel bacterium of genus Paenibacillus, isolated from South China Sea.</title>
        <authorList>
            <person name="Huang H."/>
            <person name="Mo K."/>
            <person name="Hu Y."/>
        </authorList>
    </citation>
    <scope>NUCLEOTIDE SEQUENCE</scope>
    <source>
        <strain evidence="9">IB182493</strain>
    </source>
</reference>
<comment type="subunit">
    <text evidence="7">NDH-1 is composed of 14 different subunits. Subunits NuoA, H, J, K, L, M, N constitute the membrane sector of the complex.</text>
</comment>
<dbReference type="AlphaFoldDB" id="A0A927H6A2"/>
<dbReference type="GO" id="GO:0005886">
    <property type="term" value="C:plasma membrane"/>
    <property type="evidence" value="ECO:0007669"/>
    <property type="project" value="UniProtKB-SubCell"/>
</dbReference>
<organism evidence="9 10">
    <name type="scientific">Paenibacillus arenilitoris</name>
    <dbReference type="NCBI Taxonomy" id="2772299"/>
    <lineage>
        <taxon>Bacteria</taxon>
        <taxon>Bacillati</taxon>
        <taxon>Bacillota</taxon>
        <taxon>Bacilli</taxon>
        <taxon>Bacillales</taxon>
        <taxon>Paenibacillaceae</taxon>
        <taxon>Paenibacillus</taxon>
    </lineage>
</organism>
<keyword evidence="5 7" id="KW-1133">Transmembrane helix</keyword>
<keyword evidence="7 8" id="KW-0520">NAD</keyword>
<evidence type="ECO:0000313" key="9">
    <source>
        <dbReference type="EMBL" id="MBD2868354.1"/>
    </source>
</evidence>
<accession>A0A927H6A2</accession>
<keyword evidence="7" id="KW-1003">Cell membrane</keyword>
<dbReference type="PANTHER" id="PTHR11058">
    <property type="entry name" value="NADH-UBIQUINONE OXIDOREDUCTASE CHAIN 3"/>
    <property type="match status" value="1"/>
</dbReference>
<evidence type="ECO:0000256" key="5">
    <source>
        <dbReference type="ARBA" id="ARBA00022989"/>
    </source>
</evidence>
<keyword evidence="10" id="KW-1185">Reference proteome</keyword>
<sequence length="150" mass="16954">MDAFVIIVRKIDPTATVRIIPSDGGDRVENYASNYVVVAIFIALGILLPVAALTVGRLLRPSRPTEPKQTTYESGNEPVGEGQVRFNIRYYLFALMFVIFDVETVFLYPWAVAYNKLGLFVLVEMFIFAAMLLVGLLYAWKKKVLKWNSV</sequence>
<keyword evidence="7 8" id="KW-0874">Quinone</keyword>
<keyword evidence="6 7" id="KW-0472">Membrane</keyword>
<evidence type="ECO:0000256" key="2">
    <source>
        <dbReference type="ARBA" id="ARBA00008472"/>
    </source>
</evidence>
<proteinExistence type="inferred from homology"/>
<protein>
    <recommendedName>
        <fullName evidence="7">NADH-quinone oxidoreductase subunit A</fullName>
        <ecNumber evidence="7">7.1.1.-</ecNumber>
    </recommendedName>
    <alternativeName>
        <fullName evidence="7">NADH dehydrogenase I subunit A</fullName>
    </alternativeName>
    <alternativeName>
        <fullName evidence="7">NDH-1 subunit A</fullName>
    </alternativeName>
    <alternativeName>
        <fullName evidence="7">NUO1</fullName>
    </alternativeName>
</protein>
<evidence type="ECO:0000256" key="4">
    <source>
        <dbReference type="ARBA" id="ARBA00022692"/>
    </source>
</evidence>
<comment type="caution">
    <text evidence="9">The sequence shown here is derived from an EMBL/GenBank/DDBJ whole genome shotgun (WGS) entry which is preliminary data.</text>
</comment>
<dbReference type="GO" id="GO:0048038">
    <property type="term" value="F:quinone binding"/>
    <property type="evidence" value="ECO:0007669"/>
    <property type="project" value="UniProtKB-KW"/>
</dbReference>
<dbReference type="Pfam" id="PF00507">
    <property type="entry name" value="Oxidored_q4"/>
    <property type="match status" value="1"/>
</dbReference>
<dbReference type="HAMAP" id="MF_01394">
    <property type="entry name" value="NDH1_NuoA"/>
    <property type="match status" value="1"/>
</dbReference>
<comment type="function">
    <text evidence="7">NDH-1 shuttles electrons from NADH, via FMN and iron-sulfur (Fe-S) centers, to quinones in the respiratory chain. The immediate electron acceptor for the enzyme in this species is believed to be a menaquinone. Couples the redox reaction to proton translocation (for every two electrons transferred, four hydrogen ions are translocated across the cytoplasmic membrane), and thus conserves the redox energy in a proton gradient.</text>
</comment>
<evidence type="ECO:0000256" key="8">
    <source>
        <dbReference type="RuleBase" id="RU003639"/>
    </source>
</evidence>
<dbReference type="GO" id="GO:0030964">
    <property type="term" value="C:NADH dehydrogenase complex"/>
    <property type="evidence" value="ECO:0007669"/>
    <property type="project" value="TreeGrafter"/>
</dbReference>
<feature type="transmembrane region" description="Helical" evidence="7">
    <location>
        <begin position="117"/>
        <end position="140"/>
    </location>
</feature>
<feature type="transmembrane region" description="Helical" evidence="7">
    <location>
        <begin position="90"/>
        <end position="111"/>
    </location>
</feature>
<gene>
    <name evidence="7" type="primary">nuoA</name>
    <name evidence="9" type="ORF">IDH41_07190</name>
</gene>
<feature type="transmembrane region" description="Helical" evidence="7">
    <location>
        <begin position="35"/>
        <end position="59"/>
    </location>
</feature>
<name>A0A927H6A2_9BACL</name>
<comment type="catalytic activity">
    <reaction evidence="7 8">
        <text>a quinone + NADH + 5 H(+)(in) = a quinol + NAD(+) + 4 H(+)(out)</text>
        <dbReference type="Rhea" id="RHEA:57888"/>
        <dbReference type="ChEBI" id="CHEBI:15378"/>
        <dbReference type="ChEBI" id="CHEBI:24646"/>
        <dbReference type="ChEBI" id="CHEBI:57540"/>
        <dbReference type="ChEBI" id="CHEBI:57945"/>
        <dbReference type="ChEBI" id="CHEBI:132124"/>
    </reaction>
</comment>